<evidence type="ECO:0000313" key="1">
    <source>
        <dbReference type="EMBL" id="PON44909.1"/>
    </source>
</evidence>
<sequence length="55" mass="6349">GFTVLGVSAIPEKSVREDCLLVHLRISLLAIKKVTTHWINQMTFENRREDEKVVK</sequence>
<dbReference type="AlphaFoldDB" id="A0A2P5B7Z0"/>
<comment type="caution">
    <text evidence="1">The sequence shown here is derived from an EMBL/GenBank/DDBJ whole genome shotgun (WGS) entry which is preliminary data.</text>
</comment>
<evidence type="ECO:0000313" key="2">
    <source>
        <dbReference type="Proteomes" id="UP000237105"/>
    </source>
</evidence>
<feature type="non-terminal residue" evidence="1">
    <location>
        <position position="1"/>
    </location>
</feature>
<keyword evidence="2" id="KW-1185">Reference proteome</keyword>
<name>A0A2P5B7Z0_PARAD</name>
<gene>
    <name evidence="1" type="ORF">PanWU01x14_262820</name>
</gene>
<dbReference type="EMBL" id="JXTB01000341">
    <property type="protein sequence ID" value="PON44909.1"/>
    <property type="molecule type" value="Genomic_DNA"/>
</dbReference>
<organism evidence="1 2">
    <name type="scientific">Parasponia andersonii</name>
    <name type="common">Sponia andersonii</name>
    <dbReference type="NCBI Taxonomy" id="3476"/>
    <lineage>
        <taxon>Eukaryota</taxon>
        <taxon>Viridiplantae</taxon>
        <taxon>Streptophyta</taxon>
        <taxon>Embryophyta</taxon>
        <taxon>Tracheophyta</taxon>
        <taxon>Spermatophyta</taxon>
        <taxon>Magnoliopsida</taxon>
        <taxon>eudicotyledons</taxon>
        <taxon>Gunneridae</taxon>
        <taxon>Pentapetalae</taxon>
        <taxon>rosids</taxon>
        <taxon>fabids</taxon>
        <taxon>Rosales</taxon>
        <taxon>Cannabaceae</taxon>
        <taxon>Parasponia</taxon>
    </lineage>
</organism>
<reference evidence="2" key="1">
    <citation type="submission" date="2016-06" db="EMBL/GenBank/DDBJ databases">
        <title>Parallel loss of symbiosis genes in relatives of nitrogen-fixing non-legume Parasponia.</title>
        <authorList>
            <person name="Van Velzen R."/>
            <person name="Holmer R."/>
            <person name="Bu F."/>
            <person name="Rutten L."/>
            <person name="Van Zeijl A."/>
            <person name="Liu W."/>
            <person name="Santuari L."/>
            <person name="Cao Q."/>
            <person name="Sharma T."/>
            <person name="Shen D."/>
            <person name="Roswanjaya Y."/>
            <person name="Wardhani T."/>
            <person name="Kalhor M.S."/>
            <person name="Jansen J."/>
            <person name="Van den Hoogen J."/>
            <person name="Gungor B."/>
            <person name="Hartog M."/>
            <person name="Hontelez J."/>
            <person name="Verver J."/>
            <person name="Yang W.-C."/>
            <person name="Schijlen E."/>
            <person name="Repin R."/>
            <person name="Schilthuizen M."/>
            <person name="Schranz E."/>
            <person name="Heidstra R."/>
            <person name="Miyata K."/>
            <person name="Fedorova E."/>
            <person name="Kohlen W."/>
            <person name="Bisseling T."/>
            <person name="Smit S."/>
            <person name="Geurts R."/>
        </authorList>
    </citation>
    <scope>NUCLEOTIDE SEQUENCE [LARGE SCALE GENOMIC DNA]</scope>
    <source>
        <strain evidence="2">cv. WU1-14</strain>
    </source>
</reference>
<dbReference type="Proteomes" id="UP000237105">
    <property type="component" value="Unassembled WGS sequence"/>
</dbReference>
<protein>
    <submittedName>
        <fullName evidence="1">Uncharacterized protein</fullName>
    </submittedName>
</protein>
<proteinExistence type="predicted"/>
<accession>A0A2P5B7Z0</accession>